<dbReference type="InterPro" id="IPR039417">
    <property type="entry name" value="Peptidase_C1A_papain-like"/>
</dbReference>
<feature type="domain" description="Cathepsin propeptide inhibitor" evidence="9">
    <location>
        <begin position="63"/>
        <end position="117"/>
    </location>
</feature>
<reference evidence="10 11" key="1">
    <citation type="submission" date="2013-11" db="EMBL/GenBank/DDBJ databases">
        <title>Opisthorchis viverrini - life in the bile duct.</title>
        <authorList>
            <person name="Young N.D."/>
            <person name="Nagarajan N."/>
            <person name="Lin S.J."/>
            <person name="Korhonen P.K."/>
            <person name="Jex A.R."/>
            <person name="Hall R.S."/>
            <person name="Safavi-Hemami H."/>
            <person name="Kaewkong W."/>
            <person name="Bertrand D."/>
            <person name="Gao S."/>
            <person name="Seet Q."/>
            <person name="Wongkham S."/>
            <person name="Teh B.T."/>
            <person name="Wongkham C."/>
            <person name="Intapan P.M."/>
            <person name="Maleewong W."/>
            <person name="Yang X."/>
            <person name="Hu M."/>
            <person name="Wang Z."/>
            <person name="Hofmann A."/>
            <person name="Sternberg P.W."/>
            <person name="Tan P."/>
            <person name="Wang J."/>
            <person name="Gasser R.B."/>
        </authorList>
    </citation>
    <scope>NUCLEOTIDE SEQUENCE [LARGE SCALE GENOMIC DNA]</scope>
</reference>
<keyword evidence="7" id="KW-0732">Signal</keyword>
<dbReference type="InterPro" id="IPR025661">
    <property type="entry name" value="Pept_asp_AS"/>
</dbReference>
<proteinExistence type="inferred from homology"/>
<dbReference type="SMART" id="SM00848">
    <property type="entry name" value="Inhibitor_I29"/>
    <property type="match status" value="2"/>
</dbReference>
<dbReference type="EMBL" id="KL596662">
    <property type="protein sequence ID" value="KER30377.1"/>
    <property type="molecule type" value="Genomic_DNA"/>
</dbReference>
<organism evidence="10 11">
    <name type="scientific">Opisthorchis viverrini</name>
    <name type="common">Southeast Asian liver fluke</name>
    <dbReference type="NCBI Taxonomy" id="6198"/>
    <lineage>
        <taxon>Eukaryota</taxon>
        <taxon>Metazoa</taxon>
        <taxon>Spiralia</taxon>
        <taxon>Lophotrochozoa</taxon>
        <taxon>Platyhelminthes</taxon>
        <taxon>Trematoda</taxon>
        <taxon>Digenea</taxon>
        <taxon>Opisthorchiida</taxon>
        <taxon>Opisthorchiata</taxon>
        <taxon>Opisthorchiidae</taxon>
        <taxon>Opisthorchis</taxon>
    </lineage>
</organism>
<evidence type="ECO:0000259" key="9">
    <source>
        <dbReference type="SMART" id="SM00848"/>
    </source>
</evidence>
<dbReference type="InterPro" id="IPR013201">
    <property type="entry name" value="Prot_inhib_I29"/>
</dbReference>
<evidence type="ECO:0000256" key="2">
    <source>
        <dbReference type="ARBA" id="ARBA00022670"/>
    </source>
</evidence>
<dbReference type="FunFam" id="3.90.70.10:FF:000039">
    <property type="entry name" value="Cysteine proteinase 2, putative"/>
    <property type="match status" value="1"/>
</dbReference>
<dbReference type="GO" id="GO:0006508">
    <property type="term" value="P:proteolysis"/>
    <property type="evidence" value="ECO:0007669"/>
    <property type="project" value="UniProtKB-KW"/>
</dbReference>
<feature type="domain" description="Peptidase C1A papain C-terminal" evidence="8">
    <location>
        <begin position="503"/>
        <end position="724"/>
    </location>
</feature>
<feature type="domain" description="Cathepsin propeptide inhibitor" evidence="9">
    <location>
        <begin position="418"/>
        <end position="478"/>
    </location>
</feature>
<dbReference type="InterPro" id="IPR038765">
    <property type="entry name" value="Papain-like_cys_pep_sf"/>
</dbReference>
<dbReference type="PROSITE" id="PS00640">
    <property type="entry name" value="THIOL_PROTEASE_ASN"/>
    <property type="match status" value="2"/>
</dbReference>
<keyword evidence="2" id="KW-0645">Protease</keyword>
<dbReference type="OrthoDB" id="6064724at2759"/>
<evidence type="ECO:0000313" key="10">
    <source>
        <dbReference type="EMBL" id="KER30377.1"/>
    </source>
</evidence>
<keyword evidence="6" id="KW-1015">Disulfide bond</keyword>
<evidence type="ECO:0000256" key="3">
    <source>
        <dbReference type="ARBA" id="ARBA00022801"/>
    </source>
</evidence>
<evidence type="ECO:0000256" key="7">
    <source>
        <dbReference type="SAM" id="SignalP"/>
    </source>
</evidence>
<feature type="chain" id="PRO_5001704386" description="Papain family cysteine protease" evidence="7">
    <location>
        <begin position="22"/>
        <end position="726"/>
    </location>
</feature>
<evidence type="ECO:0000256" key="4">
    <source>
        <dbReference type="ARBA" id="ARBA00022807"/>
    </source>
</evidence>
<dbReference type="Proteomes" id="UP000054324">
    <property type="component" value="Unassembled WGS sequence"/>
</dbReference>
<dbReference type="InterPro" id="IPR000169">
    <property type="entry name" value="Pept_cys_AS"/>
</dbReference>
<evidence type="ECO:0000256" key="5">
    <source>
        <dbReference type="ARBA" id="ARBA00023145"/>
    </source>
</evidence>
<dbReference type="Pfam" id="PF08246">
    <property type="entry name" value="Inhibitor_I29"/>
    <property type="match status" value="2"/>
</dbReference>
<evidence type="ECO:0000256" key="1">
    <source>
        <dbReference type="ARBA" id="ARBA00008455"/>
    </source>
</evidence>
<dbReference type="RefSeq" id="XP_009165894.1">
    <property type="nucleotide sequence ID" value="XM_009167630.1"/>
</dbReference>
<dbReference type="InterPro" id="IPR013128">
    <property type="entry name" value="Peptidase_C1A"/>
</dbReference>
<gene>
    <name evidence="10" type="ORF">T265_03211</name>
</gene>
<dbReference type="Pfam" id="PF00112">
    <property type="entry name" value="Peptidase_C1"/>
    <property type="match status" value="2"/>
</dbReference>
<dbReference type="Gene3D" id="3.90.70.10">
    <property type="entry name" value="Cysteine proteinases"/>
    <property type="match status" value="2"/>
</dbReference>
<sequence length="726" mass="82421">MAFSFVHVVCLTSCLIVNNLANVYQWDVLLKATTKMELEANSNKLRCIESLGEHLNYTIHIAWEQFKHEFDRVYSDAEESSKRLNVFCETFLYVRRHNKAYEEGEVSFKLGINQFADRVTLISMPLLYTNEETRHACGGETVSPNSTEYVSVFRKISAVPPRSRDWRINGAVTPIRAQGSCGSCWAFAAAAAMESHHFLHRRVLYTLSPQQLIDCSLTVGNRGCNGGNAQLAFIYVQRGGGIEREVDYPYVSDRTLRPNPFCRLEAHKVAVRVRGAVALPLYDEDALTQAVGLFGPVTILVDGSPQDFVKYKYGIYNSRSCGNQRWQLNHVMVVVGYAEENGVPYWIIKNSWGNNWGEGGYMRMRKGVLSNTFGTFHEVYDWDVLLTAKKWSDIIPKNRLSCIESLNEHLNYTVHIAWEKFKTEFNRNSINSEEQLERLNAFCQSFLQVRENNIAYNEGRVTFKTGINQFSDWLSKEQDHICGGLINISDNSGAKFRRIALPPPQSIDWRTKGAVTPVRFQGTCGSCWSFAAAGAIEGHYFIQERMLVTLSTQQLVDCSWDYNNRGCKGGSSLNSFRYVEETGGLELDQDYPYVSDRTNEPNPTCRFDRTKWKVLVSGHVMLPSFDEEALLQAVGFFGPVTLSVDTTPVSFRAYQYGIYDDPACGTTLREVDHAMLLVGYGEERGVPYWLIKNSWGDHWGENGYMRLRRGVNRCAVAAYSVYPLVQ</sequence>
<keyword evidence="4" id="KW-0788">Thiol protease</keyword>
<evidence type="ECO:0000256" key="6">
    <source>
        <dbReference type="ARBA" id="ARBA00023157"/>
    </source>
</evidence>
<dbReference type="AlphaFoldDB" id="A0A074ZWT5"/>
<name>A0A074ZWT5_OPIVI</name>
<keyword evidence="3" id="KW-0378">Hydrolase</keyword>
<comment type="similarity">
    <text evidence="1">Belongs to the peptidase C1 family.</text>
</comment>
<feature type="signal peptide" evidence="7">
    <location>
        <begin position="1"/>
        <end position="21"/>
    </location>
</feature>
<dbReference type="FunFam" id="3.90.70.10:FF:000006">
    <property type="entry name" value="Cathepsin S"/>
    <property type="match status" value="1"/>
</dbReference>
<dbReference type="GeneID" id="20317398"/>
<dbReference type="CDD" id="cd02248">
    <property type="entry name" value="Peptidase_C1A"/>
    <property type="match status" value="2"/>
</dbReference>
<evidence type="ECO:0000259" key="8">
    <source>
        <dbReference type="SMART" id="SM00645"/>
    </source>
</evidence>
<evidence type="ECO:0008006" key="12">
    <source>
        <dbReference type="Google" id="ProtNLM"/>
    </source>
</evidence>
<protein>
    <recommendedName>
        <fullName evidence="12">Papain family cysteine protease</fullName>
    </recommendedName>
</protein>
<dbReference type="SUPFAM" id="SSF54001">
    <property type="entry name" value="Cysteine proteinases"/>
    <property type="match status" value="2"/>
</dbReference>
<feature type="domain" description="Peptidase C1A papain C-terminal" evidence="8">
    <location>
        <begin position="160"/>
        <end position="382"/>
    </location>
</feature>
<evidence type="ECO:0000313" key="11">
    <source>
        <dbReference type="Proteomes" id="UP000054324"/>
    </source>
</evidence>
<dbReference type="CTD" id="20317398"/>
<dbReference type="PANTHER" id="PTHR12411">
    <property type="entry name" value="CYSTEINE PROTEASE FAMILY C1-RELATED"/>
    <property type="match status" value="1"/>
</dbReference>
<dbReference type="InterPro" id="IPR000668">
    <property type="entry name" value="Peptidase_C1A_C"/>
</dbReference>
<dbReference type="GO" id="GO:0008234">
    <property type="term" value="F:cysteine-type peptidase activity"/>
    <property type="evidence" value="ECO:0007669"/>
    <property type="project" value="UniProtKB-KW"/>
</dbReference>
<keyword evidence="11" id="KW-1185">Reference proteome</keyword>
<dbReference type="PROSITE" id="PS00639">
    <property type="entry name" value="THIOL_PROTEASE_HIS"/>
    <property type="match status" value="1"/>
</dbReference>
<keyword evidence="5" id="KW-0865">Zymogen</keyword>
<dbReference type="PRINTS" id="PR00705">
    <property type="entry name" value="PAPAIN"/>
</dbReference>
<dbReference type="PROSITE" id="PS00139">
    <property type="entry name" value="THIOL_PROTEASE_CYS"/>
    <property type="match status" value="2"/>
</dbReference>
<dbReference type="SMART" id="SM00645">
    <property type="entry name" value="Pept_C1"/>
    <property type="match status" value="2"/>
</dbReference>
<accession>A0A074ZWT5</accession>
<dbReference type="KEGG" id="ovi:T265_03211"/>
<dbReference type="InterPro" id="IPR025660">
    <property type="entry name" value="Pept_his_AS"/>
</dbReference>
<dbReference type="STRING" id="6198.A0A074ZWT5"/>